<evidence type="ECO:0000313" key="3">
    <source>
        <dbReference type="EMBL" id="ROQ27582.1"/>
    </source>
</evidence>
<keyword evidence="4" id="KW-1185">Reference proteome</keyword>
<evidence type="ECO:0000313" key="4">
    <source>
        <dbReference type="Proteomes" id="UP000268033"/>
    </source>
</evidence>
<dbReference type="Proteomes" id="UP000268033">
    <property type="component" value="Unassembled WGS sequence"/>
</dbReference>
<organism evidence="3 4">
    <name type="scientific">Gallaecimonas pentaromativorans</name>
    <dbReference type="NCBI Taxonomy" id="584787"/>
    <lineage>
        <taxon>Bacteria</taxon>
        <taxon>Pseudomonadati</taxon>
        <taxon>Pseudomonadota</taxon>
        <taxon>Gammaproteobacteria</taxon>
        <taxon>Enterobacterales</taxon>
        <taxon>Gallaecimonadaceae</taxon>
        <taxon>Gallaecimonas</taxon>
    </lineage>
</organism>
<keyword evidence="1" id="KW-0812">Transmembrane</keyword>
<feature type="signal peptide" evidence="2">
    <location>
        <begin position="1"/>
        <end position="31"/>
    </location>
</feature>
<keyword evidence="1" id="KW-1133">Transmembrane helix</keyword>
<evidence type="ECO:0000256" key="2">
    <source>
        <dbReference type="SAM" id="SignalP"/>
    </source>
</evidence>
<evidence type="ECO:0000256" key="1">
    <source>
        <dbReference type="SAM" id="Phobius"/>
    </source>
</evidence>
<keyword evidence="1" id="KW-0472">Membrane</keyword>
<protein>
    <recommendedName>
        <fullName evidence="5">Major coat protein</fullName>
    </recommendedName>
</protein>
<dbReference type="EMBL" id="RJUL01000004">
    <property type="protein sequence ID" value="ROQ27582.1"/>
    <property type="molecule type" value="Genomic_DNA"/>
</dbReference>
<proteinExistence type="predicted"/>
<name>A0A3N1P8A0_9GAMM</name>
<reference evidence="3 4" key="1">
    <citation type="submission" date="2018-11" db="EMBL/GenBank/DDBJ databases">
        <title>Genomic Encyclopedia of Type Strains, Phase IV (KMG-IV): sequencing the most valuable type-strain genomes for metagenomic binning, comparative biology and taxonomic classification.</title>
        <authorList>
            <person name="Goeker M."/>
        </authorList>
    </citation>
    <scope>NUCLEOTIDE SEQUENCE [LARGE SCALE GENOMIC DNA]</scope>
    <source>
        <strain evidence="3 4">DSM 21945</strain>
    </source>
</reference>
<dbReference type="AlphaFoldDB" id="A0A3N1P8A0"/>
<sequence length="84" mass="8176">MPFNKARLASGLKKAAVAVAAVGMSVGTAVAGSLDSATVTALQTSVTEDVNTAGTSGFAVMTVSLGLSIGMGLLSKFISKGARG</sequence>
<comment type="caution">
    <text evidence="3">The sequence shown here is derived from an EMBL/GenBank/DDBJ whole genome shotgun (WGS) entry which is preliminary data.</text>
</comment>
<gene>
    <name evidence="3" type="ORF">EDC28_104233</name>
</gene>
<evidence type="ECO:0008006" key="5">
    <source>
        <dbReference type="Google" id="ProtNLM"/>
    </source>
</evidence>
<accession>A0A3N1P8A0</accession>
<keyword evidence="2" id="KW-0732">Signal</keyword>
<dbReference type="RefSeq" id="WP_123421394.1">
    <property type="nucleotide sequence ID" value="NZ_RJUL01000004.1"/>
</dbReference>
<feature type="chain" id="PRO_5018027207" description="Major coat protein" evidence="2">
    <location>
        <begin position="32"/>
        <end position="84"/>
    </location>
</feature>
<feature type="transmembrane region" description="Helical" evidence="1">
    <location>
        <begin position="55"/>
        <end position="74"/>
    </location>
</feature>